<organism evidence="1 2">
    <name type="scientific">Bradyrhizobium australiense</name>
    <dbReference type="NCBI Taxonomy" id="2721161"/>
    <lineage>
        <taxon>Bacteria</taxon>
        <taxon>Pseudomonadati</taxon>
        <taxon>Pseudomonadota</taxon>
        <taxon>Alphaproteobacteria</taxon>
        <taxon>Hyphomicrobiales</taxon>
        <taxon>Nitrobacteraceae</taxon>
        <taxon>Bradyrhizobium</taxon>
    </lineage>
</organism>
<keyword evidence="2" id="KW-1185">Reference proteome</keyword>
<gene>
    <name evidence="1" type="ORF">HCN58_17510</name>
</gene>
<comment type="caution">
    <text evidence="1">The sequence shown here is derived from an EMBL/GenBank/DDBJ whole genome shotgun (WGS) entry which is preliminary data.</text>
</comment>
<sequence length="111" mass="12178">MARAGKPTWFVGAVPSWSSLTMSENHTVICAACKLTLTGPENPSPADIFSCPQCQAGDTYEAVMKEVKSYATEQAAKRLQAHMKGIATGNKFTYKPGRIETRNYRFIIDGM</sequence>
<name>A0A7Y4GSW5_9BRAD</name>
<reference evidence="1 2" key="1">
    <citation type="submission" date="2020-03" db="EMBL/GenBank/DDBJ databases">
        <title>Bradyrhizobium diversity isolated from nodules of Indigofera sp.</title>
        <authorList>
            <person name="Klepa M."/>
            <person name="Helene L."/>
            <person name="Hungria M."/>
        </authorList>
    </citation>
    <scope>NUCLEOTIDE SEQUENCE [LARGE SCALE GENOMIC DNA]</scope>
    <source>
        <strain evidence="1 2">WSM 1791</strain>
    </source>
</reference>
<dbReference type="EMBL" id="JAAVLX010000005">
    <property type="protein sequence ID" value="NOJ41380.1"/>
    <property type="molecule type" value="Genomic_DNA"/>
</dbReference>
<dbReference type="AlphaFoldDB" id="A0A7Y4GSW5"/>
<evidence type="ECO:0000313" key="2">
    <source>
        <dbReference type="Proteomes" id="UP000544122"/>
    </source>
</evidence>
<dbReference type="Proteomes" id="UP000544122">
    <property type="component" value="Unassembled WGS sequence"/>
</dbReference>
<accession>A0A7Y4GSW5</accession>
<proteinExistence type="predicted"/>
<evidence type="ECO:0000313" key="1">
    <source>
        <dbReference type="EMBL" id="NOJ41380.1"/>
    </source>
</evidence>
<protein>
    <submittedName>
        <fullName evidence="1">Uncharacterized protein</fullName>
    </submittedName>
</protein>
<dbReference type="RefSeq" id="WP_171580638.1">
    <property type="nucleotide sequence ID" value="NZ_JAAVLX010000005.1"/>
</dbReference>